<dbReference type="Pfam" id="PF02518">
    <property type="entry name" value="HATPase_c"/>
    <property type="match status" value="1"/>
</dbReference>
<dbReference type="SUPFAM" id="SSF52172">
    <property type="entry name" value="CheY-like"/>
    <property type="match status" value="1"/>
</dbReference>
<dbReference type="PROSITE" id="PS50110">
    <property type="entry name" value="RESPONSE_REGULATORY"/>
    <property type="match status" value="1"/>
</dbReference>
<dbReference type="Pfam" id="PF00072">
    <property type="entry name" value="Response_reg"/>
    <property type="match status" value="1"/>
</dbReference>
<dbReference type="SMART" id="SM00448">
    <property type="entry name" value="REC"/>
    <property type="match status" value="1"/>
</dbReference>
<dbReference type="EMBL" id="JAHQCW010000002">
    <property type="protein sequence ID" value="MBU9735302.1"/>
    <property type="molecule type" value="Genomic_DNA"/>
</dbReference>
<evidence type="ECO:0000256" key="3">
    <source>
        <dbReference type="ARBA" id="ARBA00012438"/>
    </source>
</evidence>
<dbReference type="SUPFAM" id="SSF55874">
    <property type="entry name" value="ATPase domain of HSP90 chaperone/DNA topoisomerase II/histidine kinase"/>
    <property type="match status" value="1"/>
</dbReference>
<dbReference type="CDD" id="cd00082">
    <property type="entry name" value="HisKA"/>
    <property type="match status" value="1"/>
</dbReference>
<keyword evidence="15" id="KW-1185">Reference proteome</keyword>
<evidence type="ECO:0000256" key="7">
    <source>
        <dbReference type="ARBA" id="ARBA00023012"/>
    </source>
</evidence>
<dbReference type="Gene3D" id="1.10.287.130">
    <property type="match status" value="1"/>
</dbReference>
<dbReference type="SUPFAM" id="SSF53850">
    <property type="entry name" value="Periplasmic binding protein-like II"/>
    <property type="match status" value="2"/>
</dbReference>
<dbReference type="InterPro" id="IPR011006">
    <property type="entry name" value="CheY-like_superfamily"/>
</dbReference>
<dbReference type="InterPro" id="IPR001638">
    <property type="entry name" value="Solute-binding_3/MltF_N"/>
</dbReference>
<feature type="domain" description="Response regulatory" evidence="13">
    <location>
        <begin position="754"/>
        <end position="875"/>
    </location>
</feature>
<dbReference type="InterPro" id="IPR005467">
    <property type="entry name" value="His_kinase_dom"/>
</dbReference>
<evidence type="ECO:0000256" key="6">
    <source>
        <dbReference type="ARBA" id="ARBA00022777"/>
    </source>
</evidence>
<keyword evidence="7" id="KW-0902">Two-component regulatory system</keyword>
<dbReference type="Gene3D" id="3.40.50.2300">
    <property type="match status" value="1"/>
</dbReference>
<comment type="caution">
    <text evidence="14">The sequence shown here is derived from an EMBL/GenBank/DDBJ whole genome shotgun (WGS) entry which is preliminary data.</text>
</comment>
<dbReference type="InterPro" id="IPR036097">
    <property type="entry name" value="HisK_dim/P_sf"/>
</dbReference>
<keyword evidence="11" id="KW-0812">Transmembrane</keyword>
<dbReference type="PANTHER" id="PTHR45339:SF5">
    <property type="entry name" value="HISTIDINE KINASE"/>
    <property type="match status" value="1"/>
</dbReference>
<dbReference type="InterPro" id="IPR036890">
    <property type="entry name" value="HATPase_C_sf"/>
</dbReference>
<evidence type="ECO:0000256" key="11">
    <source>
        <dbReference type="SAM" id="Phobius"/>
    </source>
</evidence>
<comment type="function">
    <text evidence="8">May play the central regulatory role in sporulation. It may be an element of the effector pathway responsible for the activation of sporulation genes in response to nutritional stress. Spo0A may act in concert with spo0H (a sigma factor) to control the expression of some genes that are critical to the sporulation process.</text>
</comment>
<dbReference type="InterPro" id="IPR003661">
    <property type="entry name" value="HisK_dim/P_dom"/>
</dbReference>
<keyword evidence="6" id="KW-0808">Transferase</keyword>
<evidence type="ECO:0000313" key="14">
    <source>
        <dbReference type="EMBL" id="MBU9735302.1"/>
    </source>
</evidence>
<dbReference type="Pfam" id="PF00512">
    <property type="entry name" value="HisKA"/>
    <property type="match status" value="1"/>
</dbReference>
<dbReference type="InterPro" id="IPR001789">
    <property type="entry name" value="Sig_transdc_resp-reg_receiver"/>
</dbReference>
<proteinExistence type="inferred from homology"/>
<dbReference type="SMART" id="SM00388">
    <property type="entry name" value="HisKA"/>
    <property type="match status" value="1"/>
</dbReference>
<keyword evidence="6" id="KW-0418">Kinase</keyword>
<dbReference type="AlphaFoldDB" id="A0A949N9F5"/>
<sequence length="887" mass="99009">MTDEKGNRSGIIVDYLNEIAKYTGWVYEFTETTGEDMLNDFLDGKYDLMGGTYYSESMEQYFGYPEYSCGYSKSVLLARREDDDIRGYDMKDLDGKTIGVAQRATENVRRLREFLSANALDCTIREYLPEEVAAGKINQDLKSGVIDLKLGNVGDDVGEFNAVAYFDAQPHYIVTQPGNQELLEQLNWAMENILSANPNFAVEVYDRYFKDLGVRNLTLTAEEKAYIEQKGSVTVAVPHYYHPFYCIDSKDSNHEGIIPELLERIERLYDLEFSFVCVDSYAQALELVKQGAADMAGFYFTDVAEEMQNELVQTQSYASLNDLVVRNKSVTYPGEGLTCGILEGRHLPSYASASSVKYYATIEEVVDAVNNGEVDFACGLFARLEQLLQDNIYSNVVPVTLSENRMEVSFAMPMPANPQLLTIINKGINSLSEKDKLAIIDHNLVSIGNSSTSLKRLIETNPILSVCVMASFLIVTMAAVAIIASMRIRAVNMEKERDKAAAENKAKSEFLSRMSHEIRTPMNAIVGTTALMSMDTEVPERMKSSLKKLDASSQYLLSLINDILDMSRIDNGMLAIAQEDFSLNQMLDELCSIMQIQAQRQQITLTSKTKIKHSDLIGDSIRLKQVLMNLLSNAIKFTSANGTVQLSVTETESDKERAAYLFQVTDTGSGINEEDQERIFKSFEQVGTNHMRSQGTGLGLPISRSIVHMMGGTLKVKSKPEEGSEFYFRIFLPYGKPKEAPALKDEEATFAGTHFLLAEDNPINAEIATDLLSLRGAHVVLAEDGLKAVECFKQSEPGYFTLILMDLQMPNMGGLEATKCIRDSDHPDAAAIPIIALTANSFQEDREMAREAGMNDFLAKPLDINRVYMVLQEWVSKRTINRPETGE</sequence>
<feature type="domain" description="Histidine kinase" evidence="12">
    <location>
        <begin position="513"/>
        <end position="734"/>
    </location>
</feature>
<comment type="catalytic activity">
    <reaction evidence="1">
        <text>ATP + protein L-histidine = ADP + protein N-phospho-L-histidine.</text>
        <dbReference type="EC" id="2.7.13.3"/>
    </reaction>
</comment>
<comment type="similarity">
    <text evidence="2">In the N-terminal section; belongs to the phytochrome family.</text>
</comment>
<dbReference type="InterPro" id="IPR003594">
    <property type="entry name" value="HATPase_dom"/>
</dbReference>
<dbReference type="FunFam" id="3.30.565.10:FF:000010">
    <property type="entry name" value="Sensor histidine kinase RcsC"/>
    <property type="match status" value="1"/>
</dbReference>
<evidence type="ECO:0000256" key="8">
    <source>
        <dbReference type="ARBA" id="ARBA00024867"/>
    </source>
</evidence>
<dbReference type="GO" id="GO:0000155">
    <property type="term" value="F:phosphorelay sensor kinase activity"/>
    <property type="evidence" value="ECO:0007669"/>
    <property type="project" value="InterPro"/>
</dbReference>
<keyword evidence="11" id="KW-1133">Transmembrane helix</keyword>
<dbReference type="Pfam" id="PF00497">
    <property type="entry name" value="SBP_bac_3"/>
    <property type="match status" value="2"/>
</dbReference>
<dbReference type="PROSITE" id="PS50109">
    <property type="entry name" value="HIS_KIN"/>
    <property type="match status" value="1"/>
</dbReference>
<keyword evidence="11" id="KW-0472">Membrane</keyword>
<dbReference type="SUPFAM" id="SSF47384">
    <property type="entry name" value="Homodimeric domain of signal transducing histidine kinase"/>
    <property type="match status" value="1"/>
</dbReference>
<protein>
    <recommendedName>
        <fullName evidence="9">Circadian input-output histidine kinase CikA</fullName>
        <ecNumber evidence="3">2.7.13.3</ecNumber>
    </recommendedName>
    <alternativeName>
        <fullName evidence="4">Stage 0 sporulation protein A homolog</fullName>
    </alternativeName>
</protein>
<evidence type="ECO:0000256" key="4">
    <source>
        <dbReference type="ARBA" id="ARBA00018672"/>
    </source>
</evidence>
<feature type="transmembrane region" description="Helical" evidence="11">
    <location>
        <begin position="463"/>
        <end position="485"/>
    </location>
</feature>
<feature type="modified residue" description="4-aspartylphosphate" evidence="10">
    <location>
        <position position="806"/>
    </location>
</feature>
<dbReference type="EC" id="2.7.13.3" evidence="3"/>
<evidence type="ECO:0000259" key="13">
    <source>
        <dbReference type="PROSITE" id="PS50110"/>
    </source>
</evidence>
<name>A0A949N9F5_9FIRM</name>
<dbReference type="Proteomes" id="UP000712157">
    <property type="component" value="Unassembled WGS sequence"/>
</dbReference>
<evidence type="ECO:0000256" key="9">
    <source>
        <dbReference type="ARBA" id="ARBA00074306"/>
    </source>
</evidence>
<evidence type="ECO:0000259" key="12">
    <source>
        <dbReference type="PROSITE" id="PS50109"/>
    </source>
</evidence>
<dbReference type="Gene3D" id="3.30.565.10">
    <property type="entry name" value="Histidine kinase-like ATPase, C-terminal domain"/>
    <property type="match status" value="1"/>
</dbReference>
<evidence type="ECO:0000256" key="10">
    <source>
        <dbReference type="PROSITE-ProRule" id="PRU00169"/>
    </source>
</evidence>
<keyword evidence="5 10" id="KW-0597">Phosphoprotein</keyword>
<dbReference type="PANTHER" id="PTHR45339">
    <property type="entry name" value="HYBRID SIGNAL TRANSDUCTION HISTIDINE KINASE J"/>
    <property type="match status" value="1"/>
</dbReference>
<dbReference type="SMART" id="SM00387">
    <property type="entry name" value="HATPase_c"/>
    <property type="match status" value="1"/>
</dbReference>
<evidence type="ECO:0000256" key="1">
    <source>
        <dbReference type="ARBA" id="ARBA00000085"/>
    </source>
</evidence>
<accession>A0A949N9F5</accession>
<organism evidence="14 15">
    <name type="scientific">Diplocloster agilis</name>
    <dbReference type="NCBI Taxonomy" id="2850323"/>
    <lineage>
        <taxon>Bacteria</taxon>
        <taxon>Bacillati</taxon>
        <taxon>Bacillota</taxon>
        <taxon>Clostridia</taxon>
        <taxon>Lachnospirales</taxon>
        <taxon>Lachnospiraceae</taxon>
        <taxon>Diplocloster</taxon>
    </lineage>
</organism>
<dbReference type="Gene3D" id="3.40.190.10">
    <property type="entry name" value="Periplasmic binding protein-like II"/>
    <property type="match status" value="4"/>
</dbReference>
<dbReference type="PRINTS" id="PR00344">
    <property type="entry name" value="BCTRLSENSOR"/>
</dbReference>
<evidence type="ECO:0000313" key="15">
    <source>
        <dbReference type="Proteomes" id="UP000712157"/>
    </source>
</evidence>
<reference evidence="14" key="1">
    <citation type="submission" date="2021-06" db="EMBL/GenBank/DDBJ databases">
        <title>Description of novel taxa of the family Lachnospiraceae.</title>
        <authorList>
            <person name="Chaplin A.V."/>
            <person name="Sokolova S.R."/>
            <person name="Pikina A.P."/>
            <person name="Korzhanova M."/>
            <person name="Belova V."/>
            <person name="Korostin D."/>
            <person name="Efimov B.A."/>
        </authorList>
    </citation>
    <scope>NUCLEOTIDE SEQUENCE</scope>
    <source>
        <strain evidence="14">ASD5720</strain>
    </source>
</reference>
<evidence type="ECO:0000256" key="5">
    <source>
        <dbReference type="ARBA" id="ARBA00022553"/>
    </source>
</evidence>
<dbReference type="InterPro" id="IPR004358">
    <property type="entry name" value="Sig_transdc_His_kin-like_C"/>
</dbReference>
<dbReference type="CDD" id="cd16922">
    <property type="entry name" value="HATPase_EvgS-ArcB-TorS-like"/>
    <property type="match status" value="1"/>
</dbReference>
<dbReference type="CDD" id="cd17546">
    <property type="entry name" value="REC_hyHK_CKI1_RcsC-like"/>
    <property type="match status" value="1"/>
</dbReference>
<dbReference type="SMART" id="SM00062">
    <property type="entry name" value="PBPb"/>
    <property type="match status" value="1"/>
</dbReference>
<gene>
    <name evidence="14" type="ORF">KTH89_02070</name>
</gene>
<evidence type="ECO:0000256" key="2">
    <source>
        <dbReference type="ARBA" id="ARBA00006402"/>
    </source>
</evidence>